<feature type="binding site" description="proximal binding residue" evidence="4">
    <location>
        <position position="368"/>
    </location>
    <ligand>
        <name>heme b</name>
        <dbReference type="ChEBI" id="CHEBI:60344"/>
    </ligand>
    <ligandPart>
        <name>Fe</name>
        <dbReference type="ChEBI" id="CHEBI:18248"/>
    </ligandPart>
</feature>
<keyword evidence="5" id="KW-0560">Oxidoreductase</keyword>
<keyword evidence="5 7" id="KW-0223">Dioxygenase</keyword>
<evidence type="ECO:0000256" key="5">
    <source>
        <dbReference type="RuleBase" id="RU369119"/>
    </source>
</evidence>
<reference evidence="7" key="1">
    <citation type="journal article" date="2020" name="Stud. Mycol.">
        <title>101 Dothideomycetes genomes: a test case for predicting lifestyles and emergence of pathogens.</title>
        <authorList>
            <person name="Haridas S."/>
            <person name="Albert R."/>
            <person name="Binder M."/>
            <person name="Bloem J."/>
            <person name="Labutti K."/>
            <person name="Salamov A."/>
            <person name="Andreopoulos B."/>
            <person name="Baker S."/>
            <person name="Barry K."/>
            <person name="Bills G."/>
            <person name="Bluhm B."/>
            <person name="Cannon C."/>
            <person name="Castanera R."/>
            <person name="Culley D."/>
            <person name="Daum C."/>
            <person name="Ezra D."/>
            <person name="Gonzalez J."/>
            <person name="Henrissat B."/>
            <person name="Kuo A."/>
            <person name="Liang C."/>
            <person name="Lipzen A."/>
            <person name="Lutzoni F."/>
            <person name="Magnuson J."/>
            <person name="Mondo S."/>
            <person name="Nolan M."/>
            <person name="Ohm R."/>
            <person name="Pangilinan J."/>
            <person name="Park H.-J."/>
            <person name="Ramirez L."/>
            <person name="Alfaro M."/>
            <person name="Sun H."/>
            <person name="Tritt A."/>
            <person name="Yoshinaga Y."/>
            <person name="Zwiers L.-H."/>
            <person name="Turgeon B."/>
            <person name="Goodwin S."/>
            <person name="Spatafora J."/>
            <person name="Crous P."/>
            <person name="Grigoriev I."/>
        </authorList>
    </citation>
    <scope>NUCLEOTIDE SEQUENCE</scope>
    <source>
        <strain evidence="7">CBS 480.64</strain>
    </source>
</reference>
<evidence type="ECO:0000256" key="1">
    <source>
        <dbReference type="ARBA" id="ARBA00007119"/>
    </source>
</evidence>
<dbReference type="Pfam" id="PF01231">
    <property type="entry name" value="IDO"/>
    <property type="match status" value="1"/>
</dbReference>
<dbReference type="PANTHER" id="PTHR28657:SF5">
    <property type="entry name" value="INDOLEAMINE 2,3-DIOXYGENASE"/>
    <property type="match status" value="1"/>
</dbReference>
<evidence type="ECO:0000313" key="8">
    <source>
        <dbReference type="Proteomes" id="UP000799421"/>
    </source>
</evidence>
<evidence type="ECO:0000256" key="2">
    <source>
        <dbReference type="ARBA" id="ARBA00022723"/>
    </source>
</evidence>
<evidence type="ECO:0000256" key="3">
    <source>
        <dbReference type="ARBA" id="ARBA00023004"/>
    </source>
</evidence>
<comment type="catalytic activity">
    <reaction evidence="5">
        <text>L-tryptophan + O2 = N-formyl-L-kynurenine</text>
        <dbReference type="Rhea" id="RHEA:24536"/>
        <dbReference type="ChEBI" id="CHEBI:15379"/>
        <dbReference type="ChEBI" id="CHEBI:57912"/>
        <dbReference type="ChEBI" id="CHEBI:58629"/>
    </reaction>
</comment>
<keyword evidence="4 5" id="KW-0349">Heme</keyword>
<dbReference type="GO" id="GO:0046872">
    <property type="term" value="F:metal ion binding"/>
    <property type="evidence" value="ECO:0007669"/>
    <property type="project" value="UniProtKB-UniRule"/>
</dbReference>
<evidence type="ECO:0000313" key="7">
    <source>
        <dbReference type="EMBL" id="KAF2863662.1"/>
    </source>
</evidence>
<sequence>MAIPKLEDYDISAKNGFLPAEPPLEALPDAYYQPWEDVMKNLHGLILGKRLHKEVNGLPVLSTDRLVGEPQWRRAHSILGFIVHAYIWGGERAMEWVPPPIAIPFQETSKHLGLPPVAAYAGLVLWNWRPIFKDEETVDFIDNLDMIHTFTGSLDERWFYIISVAIEARGAQLIPLTLKAMEAVEQNDPDTVAACLRSFAEGLDELGTILHRMNESCDPHVFYHRIRPYLAGGKNMAQAGLPNGVVFDNGGPMNKQRHVQYSGGSNAQSSILQYFDIVLGVTHRPTGTKPSTETTTQNDTSTQTTSEKSNNFIHDMRTYMPRQHARFLTDMENSANIRPYVQTHPTNRALSVAFDTSVAMLSAFRSKHLQIASRYIVIPSQIHNKQPNPRPIGPARPLTPRSEIISQDVASLRGTGGTSLMSFLRQARDETNESAVEDWTREVLSKKGRKPKKEVDKVEVEKVQGLANVWQMDTGGGLCHF</sequence>
<accession>A0A6A7C8U2</accession>
<keyword evidence="2 4" id="KW-0479">Metal-binding</keyword>
<dbReference type="OrthoDB" id="540174at2759"/>
<dbReference type="Proteomes" id="UP000799421">
    <property type="component" value="Unassembled WGS sequence"/>
</dbReference>
<dbReference type="InterPro" id="IPR000898">
    <property type="entry name" value="Indolamine_dOase"/>
</dbReference>
<dbReference type="FunFam" id="1.20.58.480:FF:000004">
    <property type="entry name" value="Indoleamine 2,3-dioxygenase subfamily"/>
    <property type="match status" value="1"/>
</dbReference>
<name>A0A6A7C8U2_9PEZI</name>
<dbReference type="PROSITE" id="PS00876">
    <property type="entry name" value="IDO_1"/>
    <property type="match status" value="1"/>
</dbReference>
<dbReference type="Gene3D" id="1.20.58.480">
    <property type="match status" value="1"/>
</dbReference>
<dbReference type="GO" id="GO:0033754">
    <property type="term" value="F:indoleamine 2,3-dioxygenase activity"/>
    <property type="evidence" value="ECO:0007669"/>
    <property type="project" value="UniProtKB-EC"/>
</dbReference>
<dbReference type="AlphaFoldDB" id="A0A6A7C8U2"/>
<dbReference type="SUPFAM" id="SSF140959">
    <property type="entry name" value="Indolic compounds 2,3-dioxygenase-like"/>
    <property type="match status" value="1"/>
</dbReference>
<dbReference type="EC" id="1.13.11.52" evidence="5"/>
<feature type="region of interest" description="Disordered" evidence="6">
    <location>
        <begin position="285"/>
        <end position="307"/>
    </location>
</feature>
<evidence type="ECO:0000256" key="6">
    <source>
        <dbReference type="SAM" id="MobiDB-lite"/>
    </source>
</evidence>
<keyword evidence="3 4" id="KW-0408">Iron</keyword>
<dbReference type="EMBL" id="MU005960">
    <property type="protein sequence ID" value="KAF2863662.1"/>
    <property type="molecule type" value="Genomic_DNA"/>
</dbReference>
<dbReference type="GO" id="GO:0005737">
    <property type="term" value="C:cytoplasm"/>
    <property type="evidence" value="ECO:0007669"/>
    <property type="project" value="TreeGrafter"/>
</dbReference>
<feature type="compositionally biased region" description="Low complexity" evidence="6">
    <location>
        <begin position="287"/>
        <end position="307"/>
    </location>
</feature>
<protein>
    <recommendedName>
        <fullName evidence="5">Indoleamine 2,3-dioxygenase</fullName>
        <ecNumber evidence="5">1.13.11.52</ecNumber>
    </recommendedName>
</protein>
<gene>
    <name evidence="7" type="ORF">K470DRAFT_254942</name>
</gene>
<dbReference type="InterPro" id="IPR037217">
    <property type="entry name" value="Trp/Indoleamine_2_3_dOase-like"/>
</dbReference>
<dbReference type="GO" id="GO:0019441">
    <property type="term" value="P:L-tryptophan catabolic process to kynurenine"/>
    <property type="evidence" value="ECO:0007669"/>
    <property type="project" value="UniProtKB-UniRule"/>
</dbReference>
<comment type="similarity">
    <text evidence="1 5">Belongs to the indoleamine 2,3-dioxygenase family.</text>
</comment>
<comment type="function">
    <text evidence="5">Produces N-formyl-kynurenine through the oxidation of tryptophan.</text>
</comment>
<organism evidence="7 8">
    <name type="scientific">Piedraia hortae CBS 480.64</name>
    <dbReference type="NCBI Taxonomy" id="1314780"/>
    <lineage>
        <taxon>Eukaryota</taxon>
        <taxon>Fungi</taxon>
        <taxon>Dikarya</taxon>
        <taxon>Ascomycota</taxon>
        <taxon>Pezizomycotina</taxon>
        <taxon>Dothideomycetes</taxon>
        <taxon>Dothideomycetidae</taxon>
        <taxon>Capnodiales</taxon>
        <taxon>Piedraiaceae</taxon>
        <taxon>Piedraia</taxon>
    </lineage>
</organism>
<dbReference type="PANTHER" id="PTHR28657">
    <property type="entry name" value="INDOLEAMINE 2,3-DIOXYGENASE"/>
    <property type="match status" value="1"/>
</dbReference>
<dbReference type="GO" id="GO:0020037">
    <property type="term" value="F:heme binding"/>
    <property type="evidence" value="ECO:0007669"/>
    <property type="project" value="UniProtKB-UniRule"/>
</dbReference>
<dbReference type="GO" id="GO:0034354">
    <property type="term" value="P:'de novo' NAD+ biosynthetic process from L-tryptophan"/>
    <property type="evidence" value="ECO:0007669"/>
    <property type="project" value="TreeGrafter"/>
</dbReference>
<proteinExistence type="inferred from homology"/>
<keyword evidence="8" id="KW-1185">Reference proteome</keyword>
<evidence type="ECO:0000256" key="4">
    <source>
        <dbReference type="PIRSR" id="PIRSR600898-1"/>
    </source>
</evidence>